<keyword evidence="9 13" id="KW-1133">Transmembrane helix</keyword>
<evidence type="ECO:0000256" key="9">
    <source>
        <dbReference type="ARBA" id="ARBA00022989"/>
    </source>
</evidence>
<evidence type="ECO:0000256" key="3">
    <source>
        <dbReference type="ARBA" id="ARBA00010199"/>
    </source>
</evidence>
<evidence type="ECO:0000256" key="11">
    <source>
        <dbReference type="ARBA" id="ARBA00023136"/>
    </source>
</evidence>
<evidence type="ECO:0000256" key="12">
    <source>
        <dbReference type="ARBA" id="ARBA00031636"/>
    </source>
</evidence>
<comment type="caution">
    <text evidence="14">The sequence shown here is derived from an EMBL/GenBank/DDBJ whole genome shotgun (WGS) entry which is preliminary data.</text>
</comment>
<feature type="transmembrane region" description="Helical" evidence="13">
    <location>
        <begin position="338"/>
        <end position="362"/>
    </location>
</feature>
<dbReference type="GO" id="GO:0042910">
    <property type="term" value="F:xenobiotic transmembrane transporter activity"/>
    <property type="evidence" value="ECO:0007669"/>
    <property type="project" value="InterPro"/>
</dbReference>
<dbReference type="PANTHER" id="PTHR43298:SF2">
    <property type="entry name" value="FMN_FAD EXPORTER YEEO-RELATED"/>
    <property type="match status" value="1"/>
</dbReference>
<evidence type="ECO:0000256" key="4">
    <source>
        <dbReference type="ARBA" id="ARBA00020268"/>
    </source>
</evidence>
<dbReference type="STRING" id="592026.GCWU0000282_000508"/>
<dbReference type="eggNOG" id="COG0534">
    <property type="taxonomic scope" value="Bacteria"/>
</dbReference>
<dbReference type="InterPro" id="IPR050222">
    <property type="entry name" value="MATE_MdtK"/>
</dbReference>
<evidence type="ECO:0000256" key="8">
    <source>
        <dbReference type="ARBA" id="ARBA00022692"/>
    </source>
</evidence>
<feature type="transmembrane region" description="Helical" evidence="13">
    <location>
        <begin position="101"/>
        <end position="127"/>
    </location>
</feature>
<feature type="transmembrane region" description="Helical" evidence="13">
    <location>
        <begin position="57"/>
        <end position="80"/>
    </location>
</feature>
<feature type="transmembrane region" description="Helical" evidence="13">
    <location>
        <begin position="374"/>
        <end position="396"/>
    </location>
</feature>
<organism evidence="14 15">
    <name type="scientific">Catonella morbi ATCC 51271</name>
    <dbReference type="NCBI Taxonomy" id="592026"/>
    <lineage>
        <taxon>Bacteria</taxon>
        <taxon>Bacillati</taxon>
        <taxon>Bacillota</taxon>
        <taxon>Clostridia</taxon>
        <taxon>Lachnospirales</taxon>
        <taxon>Lachnospiraceae</taxon>
        <taxon>Catonella</taxon>
    </lineage>
</organism>
<proteinExistence type="inferred from homology"/>
<keyword evidence="5" id="KW-0813">Transport</keyword>
<dbReference type="OrthoDB" id="9780160at2"/>
<dbReference type="GO" id="GO:0006811">
    <property type="term" value="P:monoatomic ion transport"/>
    <property type="evidence" value="ECO:0007669"/>
    <property type="project" value="UniProtKB-KW"/>
</dbReference>
<dbReference type="GO" id="GO:0005886">
    <property type="term" value="C:plasma membrane"/>
    <property type="evidence" value="ECO:0007669"/>
    <property type="project" value="UniProtKB-SubCell"/>
</dbReference>
<dbReference type="PIRSF" id="PIRSF006603">
    <property type="entry name" value="DinF"/>
    <property type="match status" value="1"/>
</dbReference>
<evidence type="ECO:0000256" key="7">
    <source>
        <dbReference type="ARBA" id="ARBA00022475"/>
    </source>
</evidence>
<keyword evidence="15" id="KW-1185">Reference proteome</keyword>
<accession>V2Y921</accession>
<feature type="transmembrane region" description="Helical" evidence="13">
    <location>
        <begin position="204"/>
        <end position="228"/>
    </location>
</feature>
<dbReference type="RefSeq" id="WP_023353401.1">
    <property type="nucleotide sequence ID" value="NZ_KI535366.1"/>
</dbReference>
<protein>
    <recommendedName>
        <fullName evidence="4">Probable multidrug resistance protein NorM</fullName>
    </recommendedName>
    <alternativeName>
        <fullName evidence="12">Multidrug-efflux transporter</fullName>
    </alternativeName>
</protein>
<evidence type="ECO:0000256" key="6">
    <source>
        <dbReference type="ARBA" id="ARBA00022449"/>
    </source>
</evidence>
<feature type="transmembrane region" description="Helical" evidence="13">
    <location>
        <begin position="430"/>
        <end position="454"/>
    </location>
</feature>
<evidence type="ECO:0000256" key="10">
    <source>
        <dbReference type="ARBA" id="ARBA00023065"/>
    </source>
</evidence>
<comment type="subcellular location">
    <subcellularLocation>
        <location evidence="2">Cell membrane</location>
        <topology evidence="2">Multi-pass membrane protein</topology>
    </subcellularLocation>
</comment>
<feature type="transmembrane region" description="Helical" evidence="13">
    <location>
        <begin position="294"/>
        <end position="317"/>
    </location>
</feature>
<dbReference type="Proteomes" id="UP000018227">
    <property type="component" value="Unassembled WGS sequence"/>
</dbReference>
<dbReference type="PANTHER" id="PTHR43298">
    <property type="entry name" value="MULTIDRUG RESISTANCE PROTEIN NORM-RELATED"/>
    <property type="match status" value="1"/>
</dbReference>
<evidence type="ECO:0000256" key="5">
    <source>
        <dbReference type="ARBA" id="ARBA00022448"/>
    </source>
</evidence>
<dbReference type="NCBIfam" id="TIGR00797">
    <property type="entry name" value="matE"/>
    <property type="match status" value="1"/>
</dbReference>
<feature type="transmembrane region" description="Helical" evidence="13">
    <location>
        <begin position="16"/>
        <end position="37"/>
    </location>
</feature>
<dbReference type="AlphaFoldDB" id="V2Y921"/>
<comment type="similarity">
    <text evidence="3">Belongs to the multi antimicrobial extrusion (MATE) (TC 2.A.66.1) family.</text>
</comment>
<keyword evidence="7" id="KW-1003">Cell membrane</keyword>
<evidence type="ECO:0000256" key="2">
    <source>
        <dbReference type="ARBA" id="ARBA00004651"/>
    </source>
</evidence>
<feature type="transmembrane region" description="Helical" evidence="13">
    <location>
        <begin position="403"/>
        <end position="424"/>
    </location>
</feature>
<evidence type="ECO:0000313" key="15">
    <source>
        <dbReference type="Proteomes" id="UP000018227"/>
    </source>
</evidence>
<keyword evidence="8 13" id="KW-0812">Transmembrane</keyword>
<dbReference type="EMBL" id="ACIL03000005">
    <property type="protein sequence ID" value="ESL04161.1"/>
    <property type="molecule type" value="Genomic_DNA"/>
</dbReference>
<evidence type="ECO:0000256" key="1">
    <source>
        <dbReference type="ARBA" id="ARBA00003408"/>
    </source>
</evidence>
<keyword evidence="10" id="KW-0406">Ion transport</keyword>
<feature type="transmembrane region" description="Helical" evidence="13">
    <location>
        <begin position="176"/>
        <end position="198"/>
    </location>
</feature>
<dbReference type="InterPro" id="IPR002528">
    <property type="entry name" value="MATE_fam"/>
</dbReference>
<dbReference type="InterPro" id="IPR048279">
    <property type="entry name" value="MdtK-like"/>
</dbReference>
<keyword evidence="11 13" id="KW-0472">Membrane</keyword>
<comment type="function">
    <text evidence="1">Multidrug efflux pump.</text>
</comment>
<reference evidence="14 15" key="1">
    <citation type="submission" date="2013-06" db="EMBL/GenBank/DDBJ databases">
        <authorList>
            <person name="Weinstock G."/>
            <person name="Sodergren E."/>
            <person name="Clifton S."/>
            <person name="Fulton L."/>
            <person name="Fulton B."/>
            <person name="Courtney L."/>
            <person name="Fronick C."/>
            <person name="Harrison M."/>
            <person name="Strong C."/>
            <person name="Farmer C."/>
            <person name="Delahaunty K."/>
            <person name="Markovic C."/>
            <person name="Hall O."/>
            <person name="Minx P."/>
            <person name="Tomlinson C."/>
            <person name="Mitreva M."/>
            <person name="Nelson J."/>
            <person name="Hou S."/>
            <person name="Wollam A."/>
            <person name="Pepin K.H."/>
            <person name="Johnson M."/>
            <person name="Bhonagiri V."/>
            <person name="Nash W.E."/>
            <person name="Warren W."/>
            <person name="Chinwalla A."/>
            <person name="Mardis E.R."/>
            <person name="Wilson R.K."/>
        </authorList>
    </citation>
    <scope>NUCLEOTIDE SEQUENCE [LARGE SCALE GENOMIC DNA]</scope>
    <source>
        <strain evidence="14 15">ATCC 51271</strain>
    </source>
</reference>
<dbReference type="Pfam" id="PF01554">
    <property type="entry name" value="MatE"/>
    <property type="match status" value="2"/>
</dbReference>
<evidence type="ECO:0000256" key="13">
    <source>
        <dbReference type="SAM" id="Phobius"/>
    </source>
</evidence>
<feature type="transmembrane region" description="Helical" evidence="13">
    <location>
        <begin position="147"/>
        <end position="164"/>
    </location>
</feature>
<gene>
    <name evidence="14" type="ORF">GCWU0000282_000508</name>
</gene>
<keyword evidence="6" id="KW-0050">Antiport</keyword>
<dbReference type="GO" id="GO:0015297">
    <property type="term" value="F:antiporter activity"/>
    <property type="evidence" value="ECO:0007669"/>
    <property type="project" value="UniProtKB-KW"/>
</dbReference>
<dbReference type="HOGENOM" id="CLU_012893_5_1_9"/>
<name>V2Y921_9FIRM</name>
<evidence type="ECO:0000313" key="14">
    <source>
        <dbReference type="EMBL" id="ESL04161.1"/>
    </source>
</evidence>
<sequence length="465" mass="50857">MKFGNLKRKFIGKRSFYAMILAIAVPIMVQNGITNFVNMIDNIMVGRVGTNEMSGVAIVNQLIMVFNLCIFGGVAGAGIFTAQFHGARNTEGIRHTFRYKLIVIAIIATASIAVFLCFGDELIKLYLNGETGDVADIEETFRQAEIYLSYMLIGLPPFAIAQAYGDTLRCSEETIVPMKAGIVSVLVNLSLNYVLIYGKLGAPALGVAGAAIATIIARYVEMAVVVIWTHTHSRSQPFIKGAFKNFKIPLPLAKDMIAKGTPLILNETLWSMGVAALLQNYSVRGLAVVGALNISQIISNLFNVGIIAMGSAISIILGRRLGAGKMKEAKEYSVKLIFFTEIICFATALILMLLAPFFPMIYNTTDEIKALATSFIRVAAACMPIYAFETCCYFTIRSGGKTFITFLFDSVFMCLVSVPVAYILVHFTALNIVTVFLFVQLVSLLKCLIGFTMVKKGIWLNKLAY</sequence>